<organism evidence="2 3">
    <name type="scientific">Nitrosomonas ureae</name>
    <dbReference type="NCBI Taxonomy" id="44577"/>
    <lineage>
        <taxon>Bacteria</taxon>
        <taxon>Pseudomonadati</taxon>
        <taxon>Pseudomonadota</taxon>
        <taxon>Betaproteobacteria</taxon>
        <taxon>Nitrosomonadales</taxon>
        <taxon>Nitrosomonadaceae</taxon>
        <taxon>Nitrosomonas</taxon>
    </lineage>
</organism>
<protein>
    <submittedName>
        <fullName evidence="2">Transposase</fullName>
    </submittedName>
</protein>
<dbReference type="GO" id="GO:0006313">
    <property type="term" value="P:DNA transposition"/>
    <property type="evidence" value="ECO:0007669"/>
    <property type="project" value="InterPro"/>
</dbReference>
<dbReference type="Proteomes" id="UP000219335">
    <property type="component" value="Unassembled WGS sequence"/>
</dbReference>
<dbReference type="GO" id="GO:0004803">
    <property type="term" value="F:transposase activity"/>
    <property type="evidence" value="ECO:0007669"/>
    <property type="project" value="InterPro"/>
</dbReference>
<dbReference type="Pfam" id="PF01548">
    <property type="entry name" value="DEDD_Tnp_IS110"/>
    <property type="match status" value="1"/>
</dbReference>
<dbReference type="RefSeq" id="WP_097105523.1">
    <property type="nucleotide sequence ID" value="NZ_OCMU01000001.1"/>
</dbReference>
<dbReference type="PANTHER" id="PTHR33055">
    <property type="entry name" value="TRANSPOSASE FOR INSERTION SEQUENCE ELEMENT IS1111A"/>
    <property type="match status" value="1"/>
</dbReference>
<name>A0A286ABA1_9PROT</name>
<accession>A0A286ABA1</accession>
<gene>
    <name evidence="2" type="ORF">SAMN06297164_2152</name>
</gene>
<reference evidence="2 3" key="1">
    <citation type="submission" date="2017-09" db="EMBL/GenBank/DDBJ databases">
        <authorList>
            <person name="Ehlers B."/>
            <person name="Leendertz F.H."/>
        </authorList>
    </citation>
    <scope>NUCLEOTIDE SEQUENCE [LARGE SCALE GENOMIC DNA]</scope>
    <source>
        <strain evidence="2 3">Nm42</strain>
    </source>
</reference>
<dbReference type="AlphaFoldDB" id="A0A286ABA1"/>
<evidence type="ECO:0000313" key="2">
    <source>
        <dbReference type="EMBL" id="SOD19180.1"/>
    </source>
</evidence>
<dbReference type="GO" id="GO:0003677">
    <property type="term" value="F:DNA binding"/>
    <property type="evidence" value="ECO:0007669"/>
    <property type="project" value="InterPro"/>
</dbReference>
<proteinExistence type="predicted"/>
<dbReference type="PANTHER" id="PTHR33055:SF17">
    <property type="entry name" value="THIRD ORF IN TRANSPOSON ISC1491"/>
    <property type="match status" value="1"/>
</dbReference>
<dbReference type="InterPro" id="IPR002525">
    <property type="entry name" value="Transp_IS110-like_N"/>
</dbReference>
<evidence type="ECO:0000313" key="3">
    <source>
        <dbReference type="Proteomes" id="UP000219335"/>
    </source>
</evidence>
<feature type="domain" description="Transposase IS110-like N-terminal" evidence="1">
    <location>
        <begin position="14"/>
        <end position="169"/>
    </location>
</feature>
<dbReference type="EMBL" id="OCMU01000001">
    <property type="protein sequence ID" value="SOD19180.1"/>
    <property type="molecule type" value="Genomic_DNA"/>
</dbReference>
<dbReference type="InterPro" id="IPR047650">
    <property type="entry name" value="Transpos_IS110"/>
</dbReference>
<sequence length="298" mass="34810">MTDSTHINPDSILVAIDIAKQNHDALILWPSGHKKVIRIPNTLEGYQQSLKATHALPAEITIGFEPTADYHRNVAFWFKHQGAQCMLASSLSVARAREMLFKTWDKHDRKDARLILYLMQQGMVRPFYDPLIESTMDIQELSNTYHQISLRRTRIQHSLLNHYLTLYFPEMERYLHSTRAEWFCRLLLKFPTPTSILRYKKATFVKRAWDIVGRKVCKQRFLEEVYEIAAHSIGLPVALKGLGITTFKLQLQRYLELSIQRNELEKMAESMLSQRTDYQRLRTLPRVGPIISLIKLLC</sequence>
<evidence type="ECO:0000259" key="1">
    <source>
        <dbReference type="Pfam" id="PF01548"/>
    </source>
</evidence>